<protein>
    <submittedName>
        <fullName evidence="3">Uncharacterized protein</fullName>
    </submittedName>
</protein>
<dbReference type="AlphaFoldDB" id="A0ABD2L168"/>
<organism evidence="3 4">
    <name type="scientific">Heterodera trifolii</name>
    <dbReference type="NCBI Taxonomy" id="157864"/>
    <lineage>
        <taxon>Eukaryota</taxon>
        <taxon>Metazoa</taxon>
        <taxon>Ecdysozoa</taxon>
        <taxon>Nematoda</taxon>
        <taxon>Chromadorea</taxon>
        <taxon>Rhabditida</taxon>
        <taxon>Tylenchina</taxon>
        <taxon>Tylenchomorpha</taxon>
        <taxon>Tylenchoidea</taxon>
        <taxon>Heteroderidae</taxon>
        <taxon>Heteroderinae</taxon>
        <taxon>Heterodera</taxon>
    </lineage>
</organism>
<keyword evidence="4" id="KW-1185">Reference proteome</keyword>
<feature type="transmembrane region" description="Helical" evidence="2">
    <location>
        <begin position="103"/>
        <end position="124"/>
    </location>
</feature>
<evidence type="ECO:0000256" key="1">
    <source>
        <dbReference type="SAM" id="MobiDB-lite"/>
    </source>
</evidence>
<gene>
    <name evidence="3" type="ORF">niasHT_013681</name>
</gene>
<name>A0ABD2L168_9BILA</name>
<proteinExistence type="predicted"/>
<evidence type="ECO:0000313" key="4">
    <source>
        <dbReference type="Proteomes" id="UP001620626"/>
    </source>
</evidence>
<keyword evidence="2" id="KW-0472">Membrane</keyword>
<feature type="region of interest" description="Disordered" evidence="1">
    <location>
        <begin position="160"/>
        <end position="180"/>
    </location>
</feature>
<sequence>MEVIGIPTDQFLHTMSIIQPAATYPTNLTWMVLEGCVCPRPDAVCIRPVDYTKPVECIHVSHVDDFSAHLMSKPCDNTDNMNITELINGLSVKGTGCVNSLNFVFFLFIFMAQVCIFWAILLNVPERLRRIQRLRPRRPPVANNAEGQPRTLRVLVRRERSFDHPMPAESAGRERPVGTASTEFVGGRLSPIEEADEAVEN</sequence>
<dbReference type="Proteomes" id="UP001620626">
    <property type="component" value="Unassembled WGS sequence"/>
</dbReference>
<evidence type="ECO:0000256" key="2">
    <source>
        <dbReference type="SAM" id="Phobius"/>
    </source>
</evidence>
<dbReference type="EMBL" id="JBICBT010000589">
    <property type="protein sequence ID" value="KAL3108657.1"/>
    <property type="molecule type" value="Genomic_DNA"/>
</dbReference>
<accession>A0ABD2L168</accession>
<keyword evidence="2" id="KW-1133">Transmembrane helix</keyword>
<keyword evidence="2" id="KW-0812">Transmembrane</keyword>
<reference evidence="3 4" key="1">
    <citation type="submission" date="2024-10" db="EMBL/GenBank/DDBJ databases">
        <authorList>
            <person name="Kim D."/>
        </authorList>
    </citation>
    <scope>NUCLEOTIDE SEQUENCE [LARGE SCALE GENOMIC DNA]</scope>
    <source>
        <strain evidence="3">BH-2024</strain>
    </source>
</reference>
<evidence type="ECO:0000313" key="3">
    <source>
        <dbReference type="EMBL" id="KAL3108657.1"/>
    </source>
</evidence>
<comment type="caution">
    <text evidence="3">The sequence shown here is derived from an EMBL/GenBank/DDBJ whole genome shotgun (WGS) entry which is preliminary data.</text>
</comment>